<organism evidence="3 4">
    <name type="scientific">Metallosphaera yellowstonensis MK1</name>
    <dbReference type="NCBI Taxonomy" id="671065"/>
    <lineage>
        <taxon>Archaea</taxon>
        <taxon>Thermoproteota</taxon>
        <taxon>Thermoprotei</taxon>
        <taxon>Sulfolobales</taxon>
        <taxon>Sulfolobaceae</taxon>
        <taxon>Metallosphaera</taxon>
    </lineage>
</organism>
<dbReference type="RefSeq" id="WP_009073611.1">
    <property type="nucleotide sequence ID" value="NZ_JH597768.1"/>
</dbReference>
<evidence type="ECO:0000256" key="1">
    <source>
        <dbReference type="PROSITE-ProRule" id="PRU00325"/>
    </source>
</evidence>
<feature type="domain" description="SWIM-type" evidence="2">
    <location>
        <begin position="32"/>
        <end position="78"/>
    </location>
</feature>
<gene>
    <name evidence="3" type="ORF">MetMK1DRAFT_00022580</name>
</gene>
<proteinExistence type="predicted"/>
<keyword evidence="1" id="KW-0862">Zinc</keyword>
<keyword evidence="4" id="KW-1185">Reference proteome</keyword>
<dbReference type="AlphaFoldDB" id="H2C6R7"/>
<dbReference type="PROSITE" id="PS50966">
    <property type="entry name" value="ZF_SWIM"/>
    <property type="match status" value="1"/>
</dbReference>
<protein>
    <submittedName>
        <fullName evidence="3">Putative metal-binding protein</fullName>
    </submittedName>
</protein>
<dbReference type="EMBL" id="JH597768">
    <property type="protein sequence ID" value="EHP69494.1"/>
    <property type="molecule type" value="Genomic_DNA"/>
</dbReference>
<dbReference type="GO" id="GO:0008270">
    <property type="term" value="F:zinc ion binding"/>
    <property type="evidence" value="ECO:0007669"/>
    <property type="project" value="UniProtKB-KW"/>
</dbReference>
<dbReference type="eggNOG" id="arCOG01120">
    <property type="taxonomic scope" value="Archaea"/>
</dbReference>
<name>H2C6R7_9CREN</name>
<evidence type="ECO:0000259" key="2">
    <source>
        <dbReference type="PROSITE" id="PS50966"/>
    </source>
</evidence>
<evidence type="ECO:0000313" key="4">
    <source>
        <dbReference type="Proteomes" id="UP000003980"/>
    </source>
</evidence>
<sequence length="114" mass="13108">MWRSWKRAEADVKEGRIVKLTTPDGSISIYLYVASERGRHNDHVINGKHCDCESFLFNHVLKEGEPCVHIKAFLKATEGENYVKLVLSKTELKEILTEIYVYGKSLKLRKLLSS</sequence>
<dbReference type="Proteomes" id="UP000003980">
    <property type="component" value="Unassembled WGS sequence"/>
</dbReference>
<reference evidence="3 4" key="1">
    <citation type="submission" date="2012-01" db="EMBL/GenBank/DDBJ databases">
        <title>Improved High-Quality Draft sequence of Metallosphaera yellowstonensis MK1.</title>
        <authorList>
            <consortium name="US DOE Joint Genome Institute"/>
            <person name="Lucas S."/>
            <person name="Han J."/>
            <person name="Cheng J.-F."/>
            <person name="Goodwin L."/>
            <person name="Pitluck S."/>
            <person name="Peters L."/>
            <person name="Teshima H."/>
            <person name="Detter J.C."/>
            <person name="Han C."/>
            <person name="Tapia R."/>
            <person name="Land M."/>
            <person name="Hauser L."/>
            <person name="Kyrpides N."/>
            <person name="Kozubal M."/>
            <person name="Macur R.E."/>
            <person name="Jay Z."/>
            <person name="Inskeep W."/>
            <person name="Woyke T."/>
        </authorList>
    </citation>
    <scope>NUCLEOTIDE SEQUENCE [LARGE SCALE GENOMIC DNA]</scope>
    <source>
        <strain evidence="3 4">MK1</strain>
    </source>
</reference>
<dbReference type="STRING" id="671065.MetMK1DRAFT_00022580"/>
<keyword evidence="1" id="KW-0479">Metal-binding</keyword>
<accession>H2C6R7</accession>
<dbReference type="InterPro" id="IPR007527">
    <property type="entry name" value="Znf_SWIM"/>
</dbReference>
<keyword evidence="1" id="KW-0863">Zinc-finger</keyword>
<dbReference type="HOGENOM" id="CLU_2044517_0_0_2"/>
<evidence type="ECO:0000313" key="3">
    <source>
        <dbReference type="EMBL" id="EHP69494.1"/>
    </source>
</evidence>